<feature type="chain" id="PRO_5003036208" description="Right handed beta helix domain-containing protein" evidence="1">
    <location>
        <begin position="29"/>
        <end position="303"/>
    </location>
</feature>
<feature type="signal peptide" evidence="1">
    <location>
        <begin position="1"/>
        <end position="28"/>
    </location>
</feature>
<evidence type="ECO:0000313" key="3">
    <source>
        <dbReference type="EMBL" id="ADB15438.1"/>
    </source>
</evidence>
<dbReference type="InterPro" id="IPR039448">
    <property type="entry name" value="Beta_helix"/>
</dbReference>
<dbReference type="eggNOG" id="ENOG5032UTA">
    <property type="taxonomic scope" value="Bacteria"/>
</dbReference>
<dbReference type="HOGENOM" id="CLU_830721_0_0_0"/>
<dbReference type="Gene3D" id="2.160.20.10">
    <property type="entry name" value="Single-stranded right-handed beta-helix, Pectin lyase-like"/>
    <property type="match status" value="2"/>
</dbReference>
<dbReference type="EMBL" id="CP001848">
    <property type="protein sequence ID" value="ADB15438.1"/>
    <property type="molecule type" value="Genomic_DNA"/>
</dbReference>
<evidence type="ECO:0000259" key="2">
    <source>
        <dbReference type="Pfam" id="PF13229"/>
    </source>
</evidence>
<dbReference type="InterPro" id="IPR012334">
    <property type="entry name" value="Pectin_lyas_fold"/>
</dbReference>
<keyword evidence="1" id="KW-0732">Signal</keyword>
<dbReference type="Pfam" id="PF13229">
    <property type="entry name" value="Beta_helix"/>
    <property type="match status" value="1"/>
</dbReference>
<accession>D2R5H9</accession>
<dbReference type="KEGG" id="psl:Psta_0752"/>
<name>D2R5H9_PIRSD</name>
<keyword evidence="4" id="KW-1185">Reference proteome</keyword>
<dbReference type="Proteomes" id="UP000001887">
    <property type="component" value="Chromosome"/>
</dbReference>
<organism evidence="3 4">
    <name type="scientific">Pirellula staleyi (strain ATCC 27377 / DSM 6068 / ICPB 4128)</name>
    <name type="common">Pirella staleyi</name>
    <dbReference type="NCBI Taxonomy" id="530564"/>
    <lineage>
        <taxon>Bacteria</taxon>
        <taxon>Pseudomonadati</taxon>
        <taxon>Planctomycetota</taxon>
        <taxon>Planctomycetia</taxon>
        <taxon>Pirellulales</taxon>
        <taxon>Pirellulaceae</taxon>
        <taxon>Pirellula</taxon>
    </lineage>
</organism>
<gene>
    <name evidence="3" type="ordered locus">Psta_0752</name>
</gene>
<reference evidence="3 4" key="1">
    <citation type="journal article" date="2009" name="Stand. Genomic Sci.">
        <title>Complete genome sequence of Pirellula staleyi type strain (ATCC 27377).</title>
        <authorList>
            <person name="Clum A."/>
            <person name="Tindall B.J."/>
            <person name="Sikorski J."/>
            <person name="Ivanova N."/>
            <person name="Mavrommatis K."/>
            <person name="Lucas S."/>
            <person name="Glavina del Rio T."/>
            <person name="Nolan M."/>
            <person name="Chen F."/>
            <person name="Tice H."/>
            <person name="Pitluck S."/>
            <person name="Cheng J.F."/>
            <person name="Chertkov O."/>
            <person name="Brettin T."/>
            <person name="Han C."/>
            <person name="Detter J.C."/>
            <person name="Kuske C."/>
            <person name="Bruce D."/>
            <person name="Goodwin L."/>
            <person name="Ovchinikova G."/>
            <person name="Pati A."/>
            <person name="Mikhailova N."/>
            <person name="Chen A."/>
            <person name="Palaniappan K."/>
            <person name="Land M."/>
            <person name="Hauser L."/>
            <person name="Chang Y.J."/>
            <person name="Jeffries C.D."/>
            <person name="Chain P."/>
            <person name="Rohde M."/>
            <person name="Goker M."/>
            <person name="Bristow J."/>
            <person name="Eisen J.A."/>
            <person name="Markowitz V."/>
            <person name="Hugenholtz P."/>
            <person name="Kyrpides N.C."/>
            <person name="Klenk H.P."/>
            <person name="Lapidus A."/>
        </authorList>
    </citation>
    <scope>NUCLEOTIDE SEQUENCE [LARGE SCALE GENOMIC DNA]</scope>
    <source>
        <strain evidence="4">ATCC 27377 / DSM 6068 / ICPB 4128</strain>
    </source>
</reference>
<proteinExistence type="predicted"/>
<dbReference type="AlphaFoldDB" id="D2R5H9"/>
<evidence type="ECO:0000256" key="1">
    <source>
        <dbReference type="SAM" id="SignalP"/>
    </source>
</evidence>
<feature type="domain" description="Right handed beta helix" evidence="2">
    <location>
        <begin position="195"/>
        <end position="283"/>
    </location>
</feature>
<dbReference type="InterPro" id="IPR011050">
    <property type="entry name" value="Pectin_lyase_fold/virulence"/>
</dbReference>
<sequence length="303" mass="32704" precursor="true">MVTIMRCKNWFWGIFAAGALLAGSLDLAARDVYVDNLAGDDHRNGASEDSRGLASGPCRSIARALYMAGPADRIIIKNTGEPYRESITLQGGKNSGTSEQKFQIIGNGAVLDGSESVMNGRWEFETGDIFSIELTRRSYQQLSLGDVRLVRHSNLAALRDLKPLEWTLLQGKLLFRVEEGKLPSSYDLRAGKWPVGITLYDVRNVVISDLVVRGFQLDGVNAHDLCSNVDLMGIAANDNGRAGIVVAGSSRVRVVSCEAQGNGESQLRVEGYCEATISGGTFDEATAPKLIHDGGRIKQAAAE</sequence>
<dbReference type="SUPFAM" id="SSF51126">
    <property type="entry name" value="Pectin lyase-like"/>
    <property type="match status" value="1"/>
</dbReference>
<evidence type="ECO:0000313" key="4">
    <source>
        <dbReference type="Proteomes" id="UP000001887"/>
    </source>
</evidence>
<protein>
    <recommendedName>
        <fullName evidence="2">Right handed beta helix domain-containing protein</fullName>
    </recommendedName>
</protein>